<accession>A0ACD4DCB3</accession>
<dbReference type="Proteomes" id="UP001156484">
    <property type="component" value="Chromosome"/>
</dbReference>
<dbReference type="EMBL" id="CP107551">
    <property type="protein sequence ID" value="UYP17729.1"/>
    <property type="molecule type" value="Genomic_DNA"/>
</dbReference>
<keyword evidence="2" id="KW-1185">Reference proteome</keyword>
<proteinExistence type="predicted"/>
<sequence length="822" mass="88996">MYPDNLARALSTQLATEKAIKALTLAGFEYWLPHVQTAVLPTLTADANPLPPDPNGIPHTVGWWEIALDEAILYGLALLYTNEMLEVLAAGAGAAAAVDVVEEITDLPRETPTEPVNNSPLARKARKIVAAALGKPTDDITRLDRLLASLPTVRDLQSDYLGQVRNRMVNTPETVFRDIAKDLDKGLAAGEGIPEQRARVQKFLSPATGDWAGRAQTVARTESAGAMSHATIEAARLRNELLDEQLEQTWICTLDSKTRRSHWAADGQRVPLGGKFRVGHAELRFPGDPRGPVEEVANCRCRVAVLAADEPLPTEHDRHTERGPGDSTGVNRTGSQKDEIDRRAAEGNIRAREDPDGLGRVASIETGDVTMADEIIDDATEADDTVEDQTDETTDETVESGELFRTFTDSVIAVLGTPTDDRRILAADIDLRFREFPLPVMWTKQSSEGHLAAYTVGVLETARVEDDKVYATGYLLNTPEADEAAEQIAHGVTGPSVDLGDAEWIYTNEAGEEVTDDMWEESIESGTPMKIFETVTSAKLMGFTLVSTPAFGETFIKLDPERAAKSIDLVASLTAAAPAEIVYDIELFSNPQLDGPTPVTYDETTGRIYGHLACFGQCHVGIQDQCVVAPHSKTNYAHFHTSPPVKTTEGRLPVGRLTVGTGHAGARMGARAAAEHYDNTGTCFALVRVGEDEHGIWFSGVPHPNATEDQIRAGISAPLSGDWRTIGGNLELVAALSVNTPGFPVLVAGASDEDDRPRTLVASLGPRDLERRKATPADPTAIARAVVQELRAQERRNAQARQIITEQRRREALAIIDTIGAK</sequence>
<evidence type="ECO:0000313" key="2">
    <source>
        <dbReference type="Proteomes" id="UP001156484"/>
    </source>
</evidence>
<evidence type="ECO:0000313" key="1">
    <source>
        <dbReference type="EMBL" id="UYP17729.1"/>
    </source>
</evidence>
<organism evidence="1 2">
    <name type="scientific">Rhodococcus sacchari</name>
    <dbReference type="NCBI Taxonomy" id="2962047"/>
    <lineage>
        <taxon>Bacteria</taxon>
        <taxon>Bacillati</taxon>
        <taxon>Actinomycetota</taxon>
        <taxon>Actinomycetes</taxon>
        <taxon>Mycobacteriales</taxon>
        <taxon>Nocardiaceae</taxon>
        <taxon>Rhodococcus</taxon>
    </lineage>
</organism>
<reference evidence="1" key="1">
    <citation type="submission" date="2022-10" db="EMBL/GenBank/DDBJ databases">
        <title>Rhodococcus ferula Z13 complete genome.</title>
        <authorList>
            <person name="Long X."/>
            <person name="Zang M."/>
        </authorList>
    </citation>
    <scope>NUCLEOTIDE SEQUENCE</scope>
    <source>
        <strain evidence="1">Z13</strain>
    </source>
</reference>
<protein>
    <submittedName>
        <fullName evidence="1">Phage head morphogenesis protein</fullName>
    </submittedName>
</protein>
<name>A0ACD4DCB3_9NOCA</name>
<gene>
    <name evidence="1" type="ORF">OED52_13715</name>
</gene>